<feature type="transmembrane region" description="Helical" evidence="13">
    <location>
        <begin position="415"/>
        <end position="435"/>
    </location>
</feature>
<dbReference type="SUPFAM" id="SSF103473">
    <property type="entry name" value="MFS general substrate transporter"/>
    <property type="match status" value="1"/>
</dbReference>
<dbReference type="SMART" id="SM00826">
    <property type="entry name" value="PKS_DH"/>
    <property type="match status" value="1"/>
</dbReference>
<dbReference type="PANTHER" id="PTHR43775">
    <property type="entry name" value="FATTY ACID SYNTHASE"/>
    <property type="match status" value="1"/>
</dbReference>
<dbReference type="Gene3D" id="3.40.50.720">
    <property type="entry name" value="NAD(P)-binding Rossmann-like Domain"/>
    <property type="match status" value="1"/>
</dbReference>
<dbReference type="Gene3D" id="3.40.50.150">
    <property type="entry name" value="Vaccinia Virus protein VP39"/>
    <property type="match status" value="1"/>
</dbReference>
<evidence type="ECO:0000256" key="2">
    <source>
        <dbReference type="ARBA" id="ARBA00022450"/>
    </source>
</evidence>
<proteinExistence type="predicted"/>
<dbReference type="InterPro" id="IPR020843">
    <property type="entry name" value="ER"/>
</dbReference>
<feature type="transmembrane region" description="Helical" evidence="13">
    <location>
        <begin position="384"/>
        <end position="403"/>
    </location>
</feature>
<dbReference type="InterPro" id="IPR050091">
    <property type="entry name" value="PKS_NRPS_Biosynth_Enz"/>
</dbReference>
<dbReference type="InterPro" id="IPR049552">
    <property type="entry name" value="PKS_DH_N"/>
</dbReference>
<dbReference type="InterPro" id="IPR057326">
    <property type="entry name" value="KR_dom"/>
</dbReference>
<feature type="transmembrane region" description="Helical" evidence="13">
    <location>
        <begin position="275"/>
        <end position="297"/>
    </location>
</feature>
<dbReference type="SUPFAM" id="SSF53335">
    <property type="entry name" value="S-adenosyl-L-methionine-dependent methyltransferases"/>
    <property type="match status" value="1"/>
</dbReference>
<dbReference type="Gene3D" id="3.10.129.110">
    <property type="entry name" value="Polyketide synthase dehydratase"/>
    <property type="match status" value="1"/>
</dbReference>
<dbReference type="SMART" id="SM00829">
    <property type="entry name" value="PKS_ER"/>
    <property type="match status" value="1"/>
</dbReference>
<evidence type="ECO:0000313" key="19">
    <source>
        <dbReference type="Proteomes" id="UP000001056"/>
    </source>
</evidence>
<dbReference type="InterPro" id="IPR011032">
    <property type="entry name" value="GroES-like_sf"/>
</dbReference>
<evidence type="ECO:0008006" key="20">
    <source>
        <dbReference type="Google" id="ProtNLM"/>
    </source>
</evidence>
<dbReference type="InterPro" id="IPR009081">
    <property type="entry name" value="PP-bd_ACP"/>
</dbReference>
<dbReference type="GeneID" id="4388892"/>
<dbReference type="FunFam" id="3.40.47.10:FF:000019">
    <property type="entry name" value="Polyketide synthase type I"/>
    <property type="match status" value="1"/>
</dbReference>
<feature type="transmembrane region" description="Helical" evidence="13">
    <location>
        <begin position="118"/>
        <end position="137"/>
    </location>
</feature>
<dbReference type="GO" id="GO:0004312">
    <property type="term" value="F:fatty acid synthase activity"/>
    <property type="evidence" value="ECO:0007669"/>
    <property type="project" value="TreeGrafter"/>
</dbReference>
<dbReference type="InterPro" id="IPR049551">
    <property type="entry name" value="PKS_DH_C"/>
</dbReference>
<dbReference type="EMBL" id="CH408030">
    <property type="protein sequence ID" value="EAQ91166.1"/>
    <property type="molecule type" value="Genomic_DNA"/>
</dbReference>
<dbReference type="SUPFAM" id="SSF51735">
    <property type="entry name" value="NAD(P)-binding Rossmann-fold domains"/>
    <property type="match status" value="2"/>
</dbReference>
<evidence type="ECO:0000256" key="4">
    <source>
        <dbReference type="ARBA" id="ARBA00022679"/>
    </source>
</evidence>
<dbReference type="OrthoDB" id="329835at2759"/>
<keyword evidence="2" id="KW-0596">Phosphopantetheine</keyword>
<dbReference type="CDD" id="cd00833">
    <property type="entry name" value="PKS"/>
    <property type="match status" value="1"/>
</dbReference>
<dbReference type="CDD" id="cd05195">
    <property type="entry name" value="enoyl_red"/>
    <property type="match status" value="1"/>
</dbReference>
<evidence type="ECO:0000313" key="18">
    <source>
        <dbReference type="EMBL" id="EAQ91166.1"/>
    </source>
</evidence>
<evidence type="ECO:0000256" key="5">
    <source>
        <dbReference type="ARBA" id="ARBA00022692"/>
    </source>
</evidence>
<dbReference type="Pfam" id="PF21089">
    <property type="entry name" value="PKS_DH_N"/>
    <property type="match status" value="1"/>
</dbReference>
<dbReference type="eggNOG" id="KOG0254">
    <property type="taxonomic scope" value="Eukaryota"/>
</dbReference>
<dbReference type="InterPro" id="IPR020807">
    <property type="entry name" value="PKS_DH"/>
</dbReference>
<dbReference type="Gene3D" id="1.10.1200.10">
    <property type="entry name" value="ACP-like"/>
    <property type="match status" value="1"/>
</dbReference>
<dbReference type="Gene3D" id="3.90.180.10">
    <property type="entry name" value="Medium-chain alcohol dehydrogenases, catalytic domain"/>
    <property type="match status" value="1"/>
</dbReference>
<dbReference type="InterPro" id="IPR036291">
    <property type="entry name" value="NAD(P)-bd_dom_sf"/>
</dbReference>
<keyword evidence="3" id="KW-0597">Phosphoprotein</keyword>
<comment type="subcellular location">
    <subcellularLocation>
        <location evidence="1">Membrane</location>
        <topology evidence="1">Multi-pass membrane protein</topology>
    </subcellularLocation>
</comment>
<dbReference type="InterPro" id="IPR011701">
    <property type="entry name" value="MFS"/>
</dbReference>
<feature type="transmembrane region" description="Helical" evidence="13">
    <location>
        <begin position="357"/>
        <end position="377"/>
    </location>
</feature>
<dbReference type="InterPro" id="IPR020806">
    <property type="entry name" value="PKS_PP-bd"/>
</dbReference>
<dbReference type="InterPro" id="IPR014030">
    <property type="entry name" value="Ketoacyl_synth_N"/>
</dbReference>
<feature type="transmembrane region" description="Helical" evidence="13">
    <location>
        <begin position="206"/>
        <end position="226"/>
    </location>
</feature>
<dbReference type="HOGENOM" id="CLU_000022_31_0_1"/>
<keyword evidence="10" id="KW-0012">Acyltransferase</keyword>
<dbReference type="GO" id="GO:0006633">
    <property type="term" value="P:fatty acid biosynthetic process"/>
    <property type="evidence" value="ECO:0007669"/>
    <property type="project" value="InterPro"/>
</dbReference>
<dbReference type="Gene3D" id="3.40.47.10">
    <property type="match status" value="1"/>
</dbReference>
<dbReference type="InterPro" id="IPR016036">
    <property type="entry name" value="Malonyl_transacylase_ACP-bd"/>
</dbReference>
<dbReference type="Pfam" id="PF00109">
    <property type="entry name" value="ketoacyl-synt"/>
    <property type="match status" value="1"/>
</dbReference>
<dbReference type="Pfam" id="PF23297">
    <property type="entry name" value="ACP_SdgA_C"/>
    <property type="match status" value="1"/>
</dbReference>
<feature type="domain" description="Carrier" evidence="14">
    <location>
        <begin position="3129"/>
        <end position="3206"/>
    </location>
</feature>
<keyword evidence="19" id="KW-1185">Reference proteome</keyword>
<feature type="compositionally biased region" description="Polar residues" evidence="12">
    <location>
        <begin position="3265"/>
        <end position="3278"/>
    </location>
</feature>
<evidence type="ECO:0000256" key="13">
    <source>
        <dbReference type="SAM" id="Phobius"/>
    </source>
</evidence>
<dbReference type="Proteomes" id="UP000001056">
    <property type="component" value="Unassembled WGS sequence"/>
</dbReference>
<protein>
    <recommendedName>
        <fullName evidence="20">Major facilitator superfamily (MFS) profile domain-containing protein</fullName>
    </recommendedName>
</protein>
<feature type="region of interest" description="Disordered" evidence="12">
    <location>
        <begin position="3265"/>
        <end position="3289"/>
    </location>
</feature>
<evidence type="ECO:0000256" key="12">
    <source>
        <dbReference type="SAM" id="MobiDB-lite"/>
    </source>
</evidence>
<dbReference type="SUPFAM" id="SSF50129">
    <property type="entry name" value="GroES-like"/>
    <property type="match status" value="1"/>
</dbReference>
<dbReference type="InterPro" id="IPR005829">
    <property type="entry name" value="Sugar_transporter_CS"/>
</dbReference>
<evidence type="ECO:0000256" key="7">
    <source>
        <dbReference type="ARBA" id="ARBA00023002"/>
    </source>
</evidence>
<dbReference type="InterPro" id="IPR036259">
    <property type="entry name" value="MFS_trans_sf"/>
</dbReference>
<evidence type="ECO:0000259" key="17">
    <source>
        <dbReference type="PROSITE" id="PS52019"/>
    </source>
</evidence>
<feature type="transmembrane region" description="Helical" evidence="13">
    <location>
        <begin position="87"/>
        <end position="106"/>
    </location>
</feature>
<dbReference type="InterPro" id="IPR042104">
    <property type="entry name" value="PKS_dehydratase_sf"/>
</dbReference>
<feature type="transmembrane region" description="Helical" evidence="13">
    <location>
        <begin position="50"/>
        <end position="75"/>
    </location>
</feature>
<dbReference type="GO" id="GO:0031177">
    <property type="term" value="F:phosphopantetheine binding"/>
    <property type="evidence" value="ECO:0007669"/>
    <property type="project" value="InterPro"/>
</dbReference>
<dbReference type="InterPro" id="IPR020846">
    <property type="entry name" value="MFS_dom"/>
</dbReference>
<feature type="transmembrane region" description="Helical" evidence="13">
    <location>
        <begin position="238"/>
        <end position="260"/>
    </location>
</feature>
<dbReference type="InterPro" id="IPR013968">
    <property type="entry name" value="PKS_KR"/>
</dbReference>
<evidence type="ECO:0000256" key="3">
    <source>
        <dbReference type="ARBA" id="ARBA00022553"/>
    </source>
</evidence>
<feature type="region of interest" description="C-terminal hotdog fold" evidence="11">
    <location>
        <begin position="1786"/>
        <end position="1938"/>
    </location>
</feature>
<dbReference type="STRING" id="306901.Q2H9K3"/>
<dbReference type="InterPro" id="IPR029063">
    <property type="entry name" value="SAM-dependent_MTases_sf"/>
</dbReference>
<evidence type="ECO:0000256" key="8">
    <source>
        <dbReference type="ARBA" id="ARBA00023136"/>
    </source>
</evidence>
<dbReference type="InterPro" id="IPR036736">
    <property type="entry name" value="ACP-like_sf"/>
</dbReference>
<evidence type="ECO:0000256" key="10">
    <source>
        <dbReference type="ARBA" id="ARBA00023315"/>
    </source>
</evidence>
<dbReference type="FunFam" id="3.40.50.720:FF:000209">
    <property type="entry name" value="Polyketide synthase Pks12"/>
    <property type="match status" value="1"/>
</dbReference>
<keyword evidence="4" id="KW-0808">Transferase</keyword>
<dbReference type="PANTHER" id="PTHR43775:SF29">
    <property type="entry name" value="ASPERFURANONE POLYKETIDE SYNTHASE AFOG-RELATED"/>
    <property type="match status" value="1"/>
</dbReference>
<dbReference type="PROSITE" id="PS50850">
    <property type="entry name" value="MFS"/>
    <property type="match status" value="1"/>
</dbReference>
<dbReference type="SMART" id="SM00823">
    <property type="entry name" value="PKS_PP"/>
    <property type="match status" value="1"/>
</dbReference>
<feature type="active site" description="Proton donor; for dehydratase activity" evidence="11">
    <location>
        <position position="1851"/>
    </location>
</feature>
<dbReference type="Gene3D" id="1.20.1720.10">
    <property type="entry name" value="Multidrug resistance protein D"/>
    <property type="match status" value="1"/>
</dbReference>
<dbReference type="PROSITE" id="PS50075">
    <property type="entry name" value="CARRIER"/>
    <property type="match status" value="1"/>
</dbReference>
<dbReference type="Pfam" id="PF00698">
    <property type="entry name" value="Acyl_transf_1"/>
    <property type="match status" value="1"/>
</dbReference>
<dbReference type="Pfam" id="PF07690">
    <property type="entry name" value="MFS_1"/>
    <property type="match status" value="1"/>
</dbReference>
<dbReference type="SUPFAM" id="SSF47336">
    <property type="entry name" value="ACP-like"/>
    <property type="match status" value="1"/>
</dbReference>
<dbReference type="SUPFAM" id="SSF55048">
    <property type="entry name" value="Probable ACP-binding domain of malonyl-CoA ACP transacylase"/>
    <property type="match status" value="1"/>
</dbReference>
<dbReference type="SMART" id="SM00822">
    <property type="entry name" value="PKS_KR"/>
    <property type="match status" value="1"/>
</dbReference>
<dbReference type="Pfam" id="PF08659">
    <property type="entry name" value="KR"/>
    <property type="match status" value="1"/>
</dbReference>
<feature type="transmembrane region" description="Helical" evidence="13">
    <location>
        <begin position="176"/>
        <end position="200"/>
    </location>
</feature>
<sequence>MSKIDDTAESTIAPRASKDAALPEASPPPLERQASDELVLKREPIARWRLVIILVSIGVGLFLSLMDTTIVATMLASISDEFGGFKLAPWVLLSYTLSYLGCTVLIARLSDVLGRKPVLLGCFFIFVLASVACGAASTLDQLIGFRAAQGAGGAGLYAMTMIIYPEISPPELVPLLSALLGIIVALAGVSGPVIGGLLATYSDWRWAFWMNGPIGVVPGLALFFVWPKTFRTFKTVPFRHLDFLGALLLLMATVLLVFIINQTTVREYEWSSPQTIAVLILSGAAWLTLAWWQWYLSRRPSLGHIRAQIPWRILSDRVLMSSIVSTILTGFVMYLVIVNIPMRAQIVNFYNEVRSGVLLLPLMGATAVGSALGGAFSSKQNRTFWSLNAASAFMLLGCGIMSTLPDTVDVAAKQWGFEAILGFGIGLNLSTATLIPSLNADFQDYAIAQGLVAQMRVLGGSLGVAASFLVLNSRIAQTLTGVLSAEELEAFYRSPTVMRSFAAYKQLQVRTTYIEAFQADMYMCIAMSAACLIASLCVYQSRPPSIKKRLDDLEAIYARTAANNEEGNLNNTSSPGFTTSVSFTTYTICNINDRAVQLPIGKPVAHLLAHRKESASLPLGGKKLAVACHGPGAKLPTPVMEGAWGRPGGSKLWHLPELDACGLYHHKAWVLWPVHGQYQGASTLGSPCRQIRKDRYKVPSLRMENDKQKPIAIVGMSFRFPGDANSTEGFWDILSHARSTRTRIPNTRFNPDGVYHPNADRPGAVIAKEGCFLKEDVGLFDAPFFGITASEAEGMDPQHRLLLEISYEAFENAGIPITNVAGADVGCYVGGFSSDYLNVSGADINRQSMYQSTGCGNSMLSNRLSWFYDLRGPSFSIDTACSSSMVALHEACRDIQDGTTSMAVVAGSNLILVPDIWRALSSQRFLSPDGACHSFDSQANGYGRGEGMGVVIVKPLADAIRDNDVIRAVIRGSGINQDGKTPAITVPNAHAQMSLIRSTYAKAGLDMSQTTYFEAHGTGTPVGDPLELLAIGQTIGAARGEGDEPVLVGSVKSNIGHLEGSSGIAGVIKTVLALERAEIPAVAEFKELNPRIKQDEWNIRIPTELTPWPASASGLRRASINSFGYGGTNGHVILDDALNYLQANQPGTPSSQSSDSAISLAHTIPETESCTPEFRLFAFSSPEQDGLARLAEAYSQYLDQDALSRDLKGAATLEEIKQVDNLAYTLASRRTVFDWRGFAISDTLTGLQTSLKSGLPTHGRVGRNPSCAFVFTGQGAQWFAMGRELLRHSVFRASIDEAEAYITSLGCPWSVTEELNRDATTSRINDPELSQALCTALQVALVDLLAHWGVRPKAVVGHSSGEIGAAYAAGILSREDAWKAAYWRGVRSTQIKTLSPDRKGAMMAAAMSEEAAREYLAKVEEGDVVIACINSPNSVTISGDDHAVSAGEKLLTADNICVFSSVTGSEISKEEMGSADYWVKNLVSPVRFSAAVTSLLKPRDTRDRRKGVANVQALLELGPHSALQGPLREILIAANETYVASVPYTAMLRRGTSALLTALTAAGRLWSSGFDLNLELVNSTDKEPLKGRPLTTLPRYPFNHKRRYWNESRGARWVQSHPTPRTDLLGQKTSEYSTISPSWKNYLCPSEVPWLLDHKVHGLLVMPGAVYIAMTMEACRDTADPNKTLEGFEFRDIVWHKPIIFESPDAHVEISLQLSPYKIGTKAATTTWTRFSISTIDANNKTSEHCSGLVERKYVTLPGQIEKGMEAVAEWDGHRAEYEAMQARPTVTLPVHNMYDRLNRNGLQFGATFRNLTHVRSGDGFMYGELETPDTAATMPDEFEYPLPLHPTVLDSAFQMLAGVGQSQTWDVVMLPNSIDSLYISATAPTAAGSVLKGYCTLVPEGAARATGTSVLSDEAWEKPVIVMNNLTVTAAIGPQTGPTKTAFARLDWKLDVSHSRFPVDLHKNSHLSNESSVVEAQLSDKTAIEFIKQALQDLGRAESDNMEGKAEKKPEAVQNYLAWMGSVSGDPTVLGGVENQPATTVPGTGTRHAIEAVGAEMGRILGIGSMLETKSNILSSAFLADFANRSLGRPFANSVIANIMDHVGSINPNVEILEIASSSDTTGAAEVLELLGGKGSRLGRYIWTSPDEESVEAASKDLKPNECLQIRTLNIEADVQGQGLSPGTLDYIILDDLLLTTSNLDAALKNIKTLLKPDGRLIVQAITKSQLRTAFVLGSSHAWWRDGQSGERLDEAGWGQRLKSNGFTGVDQIFRDSDDPRVHQLSVMVCSVARETAYEYKDVLLVTPPAPSEKVTVLAEYCSARLAEAGLDAVTLPWPEVADVSGKLLVSLIELDSPVFLDLTEDLFHATKNMSLKAGGVLWMTQAGNVSGASVPAGNVSSGLFRVVRSEDGARPLATLDLSTGMDLASTQAGATVMSLFASLFGNGDIRASDKEFAEDEGSIYVPRLVEDAALTGAQTATGATAQPVMDSLFQPDRKLVMTIGQVGAPDSLRFEDSEKCAAPLPHNHVEVKVLYTGLNFLDIMGSLGEIPRPYFGSEVVGTVVDMGSSVASESDIKLGDTVVGSCNGGFGSHARMKWTMCHRVPDNISIQEAATIPIAFSTAWVSLVDLARMRKGETILIHSAAGGVGQAAIQLCQHFGVKVYATVGSIAKKELLMHRYGIPEEDIFYSRDTTFAQGIRRATNGRGVDLVLNSVAGEFLRQSWHLVAPFGRFVEIGKRDILGNTGLDMEPFIRSASFIGFNLEKYDEQLPEFEIVEKAFKQVFELVAAGRLRPVGPVNVYNYSEVATAFRALQSGKVLGKVVMRANPDQLVPVIPRAKHPLTLNPDATYLLAGGLGGIGRSLATMLHSHGARNLAFISRSGGQSEIAADFLKGLRSLGCTANAYACDISDREHLSRAIEQCQSEMPPIRGSIQCAMTLKDAIFQNMTYDDWVSCTRPKIQRSWNLHNVLPQDLDFFIMLASTSGIIGNPGQANYAAGNTFEDALAHYRRRRGQKAMALDIGAVRDVGYLAEASHQGLWSLSHLNALSVGEADIHFLVKNAITGYTIGKEETGPQIVAGLAGATIDEQLIDRSPWARDGKLCMALKASLIKKTAGMQAGIDALARADTAAAAVAVVEEILVRRIAVAVMIPEDEIAVEESLQSYGVNSLVAVEIKTWLAKELQSEISAGEISPSSISALAATVVSTMCSMRVIEGHPEQDQRHLSRCVHVGSQGTSVPLSSATNHGRLGNGAAEITRDFMGAIVESQTRPYRTQSGQSRNAGLPTRWDRCR</sequence>
<feature type="transmembrane region" description="Helical" evidence="13">
    <location>
        <begin position="143"/>
        <end position="164"/>
    </location>
</feature>
<dbReference type="GO" id="GO:0022857">
    <property type="term" value="F:transmembrane transporter activity"/>
    <property type="evidence" value="ECO:0007669"/>
    <property type="project" value="InterPro"/>
</dbReference>
<dbReference type="SUPFAM" id="SSF52151">
    <property type="entry name" value="FabD/lysophospholipase-like"/>
    <property type="match status" value="1"/>
</dbReference>
<dbReference type="SUPFAM" id="SSF53901">
    <property type="entry name" value="Thiolase-like"/>
    <property type="match status" value="1"/>
</dbReference>
<dbReference type="InterPro" id="IPR020841">
    <property type="entry name" value="PKS_Beta-ketoAc_synthase_dom"/>
</dbReference>
<dbReference type="GO" id="GO:0016491">
    <property type="term" value="F:oxidoreductase activity"/>
    <property type="evidence" value="ECO:0007669"/>
    <property type="project" value="UniProtKB-KW"/>
</dbReference>
<evidence type="ECO:0000259" key="14">
    <source>
        <dbReference type="PROSITE" id="PS50075"/>
    </source>
</evidence>
<dbReference type="PROSITE" id="PS52019">
    <property type="entry name" value="PKS_MFAS_DH"/>
    <property type="match status" value="1"/>
</dbReference>
<dbReference type="PROSITE" id="PS00216">
    <property type="entry name" value="SUGAR_TRANSPORT_1"/>
    <property type="match status" value="1"/>
</dbReference>
<dbReference type="GO" id="GO:0016020">
    <property type="term" value="C:membrane"/>
    <property type="evidence" value="ECO:0007669"/>
    <property type="project" value="UniProtKB-SubCell"/>
</dbReference>
<dbReference type="Pfam" id="PF08240">
    <property type="entry name" value="ADH_N"/>
    <property type="match status" value="1"/>
</dbReference>
<dbReference type="InterPro" id="IPR049900">
    <property type="entry name" value="PKS_mFAS_DH"/>
</dbReference>
<dbReference type="VEuPathDB" id="FungiDB:CHGG_03101"/>
<dbReference type="InParanoid" id="Q2H9K3"/>
<keyword evidence="5 13" id="KW-0812">Transmembrane</keyword>
<keyword evidence="6 13" id="KW-1133">Transmembrane helix</keyword>
<feature type="active site" description="Proton acceptor; for dehydratase activity" evidence="11">
    <location>
        <position position="1654"/>
    </location>
</feature>
<dbReference type="SMART" id="SM00827">
    <property type="entry name" value="PKS_AT"/>
    <property type="match status" value="1"/>
</dbReference>
<gene>
    <name evidence="18" type="ORF">CHGG_03101</name>
</gene>
<dbReference type="Pfam" id="PF13602">
    <property type="entry name" value="ADH_zinc_N_2"/>
    <property type="match status" value="1"/>
</dbReference>
<dbReference type="RefSeq" id="XP_001229617.1">
    <property type="nucleotide sequence ID" value="XM_001229616.1"/>
</dbReference>
<dbReference type="InterPro" id="IPR014031">
    <property type="entry name" value="Ketoacyl_synth_C"/>
</dbReference>
<keyword evidence="7" id="KW-0560">Oxidoreductase</keyword>
<dbReference type="GO" id="GO:1901336">
    <property type="term" value="P:lactone biosynthetic process"/>
    <property type="evidence" value="ECO:0007669"/>
    <property type="project" value="UniProtKB-ARBA"/>
</dbReference>
<feature type="region of interest" description="N-terminal hotdog fold" evidence="11">
    <location>
        <begin position="1622"/>
        <end position="1757"/>
    </location>
</feature>
<evidence type="ECO:0000259" key="15">
    <source>
        <dbReference type="PROSITE" id="PS50850"/>
    </source>
</evidence>
<dbReference type="InterPro" id="IPR001227">
    <property type="entry name" value="Ac_transferase_dom_sf"/>
</dbReference>
<reference evidence="19" key="1">
    <citation type="journal article" date="2015" name="Genome Announc.">
        <title>Draft genome sequence of the cellulolytic fungus Chaetomium globosum.</title>
        <authorList>
            <person name="Cuomo C.A."/>
            <person name="Untereiner W.A."/>
            <person name="Ma L.-J."/>
            <person name="Grabherr M."/>
            <person name="Birren B.W."/>
        </authorList>
    </citation>
    <scope>NUCLEOTIDE SEQUENCE [LARGE SCALE GENOMIC DNA]</scope>
    <source>
        <strain evidence="19">ATCC 6205 / CBS 148.51 / DSM 1962 / NBRC 6347 / NRRL 1970</strain>
    </source>
</reference>
<feature type="domain" description="Ketosynthase family 3 (KS3)" evidence="16">
    <location>
        <begin position="708"/>
        <end position="1136"/>
    </location>
</feature>
<accession>Q2H9K3</accession>
<organism evidence="18 19">
    <name type="scientific">Chaetomium globosum (strain ATCC 6205 / CBS 148.51 / DSM 1962 / NBRC 6347 / NRRL 1970)</name>
    <name type="common">Soil fungus</name>
    <dbReference type="NCBI Taxonomy" id="306901"/>
    <lineage>
        <taxon>Eukaryota</taxon>
        <taxon>Fungi</taxon>
        <taxon>Dikarya</taxon>
        <taxon>Ascomycota</taxon>
        <taxon>Pezizomycotina</taxon>
        <taxon>Sordariomycetes</taxon>
        <taxon>Sordariomycetidae</taxon>
        <taxon>Sordariales</taxon>
        <taxon>Chaetomiaceae</taxon>
        <taxon>Chaetomium</taxon>
    </lineage>
</organism>
<dbReference type="GO" id="GO:0004315">
    <property type="term" value="F:3-oxoacyl-[acyl-carrier-protein] synthase activity"/>
    <property type="evidence" value="ECO:0007669"/>
    <property type="project" value="InterPro"/>
</dbReference>
<dbReference type="GO" id="GO:0044550">
    <property type="term" value="P:secondary metabolite biosynthetic process"/>
    <property type="evidence" value="ECO:0007669"/>
    <property type="project" value="UniProtKB-ARBA"/>
</dbReference>
<dbReference type="Gene3D" id="3.40.366.10">
    <property type="entry name" value="Malonyl-Coenzyme A Acyl Carrier Protein, domain 2"/>
    <property type="match status" value="2"/>
</dbReference>
<keyword evidence="8 13" id="KW-0472">Membrane</keyword>
<dbReference type="InterPro" id="IPR016039">
    <property type="entry name" value="Thiolase-like"/>
</dbReference>
<dbReference type="Pfam" id="PF14765">
    <property type="entry name" value="PS-DH"/>
    <property type="match status" value="1"/>
</dbReference>
<feature type="region of interest" description="Disordered" evidence="12">
    <location>
        <begin position="1"/>
        <end position="30"/>
    </location>
</feature>
<feature type="transmembrane region" description="Helical" evidence="13">
    <location>
        <begin position="318"/>
        <end position="337"/>
    </location>
</feature>
<dbReference type="InterPro" id="IPR013154">
    <property type="entry name" value="ADH-like_N"/>
</dbReference>
<feature type="domain" description="Major facilitator superfamily (MFS) profile" evidence="15">
    <location>
        <begin position="53"/>
        <end position="546"/>
    </location>
</feature>
<evidence type="ECO:0000256" key="9">
    <source>
        <dbReference type="ARBA" id="ARBA00023268"/>
    </source>
</evidence>
<dbReference type="Pfam" id="PF16197">
    <property type="entry name" value="KAsynt_C_assoc"/>
    <property type="match status" value="1"/>
</dbReference>
<evidence type="ECO:0000256" key="6">
    <source>
        <dbReference type="ARBA" id="ARBA00022989"/>
    </source>
</evidence>
<dbReference type="InterPro" id="IPR032821">
    <property type="entry name" value="PKS_assoc"/>
</dbReference>
<feature type="domain" description="PKS/mFAS DH" evidence="17">
    <location>
        <begin position="1622"/>
        <end position="1938"/>
    </location>
</feature>
<evidence type="ECO:0000256" key="1">
    <source>
        <dbReference type="ARBA" id="ARBA00004141"/>
    </source>
</evidence>
<dbReference type="InterPro" id="IPR014043">
    <property type="entry name" value="Acyl_transferase_dom"/>
</dbReference>
<dbReference type="Pfam" id="PF02801">
    <property type="entry name" value="Ketoacyl-synt_C"/>
    <property type="match status" value="1"/>
</dbReference>
<dbReference type="PROSITE" id="PS52004">
    <property type="entry name" value="KS3_2"/>
    <property type="match status" value="1"/>
</dbReference>
<dbReference type="InterPro" id="IPR016035">
    <property type="entry name" value="Acyl_Trfase/lysoPLipase"/>
</dbReference>
<keyword evidence="9" id="KW-0511">Multifunctional enzyme</keyword>
<evidence type="ECO:0000259" key="16">
    <source>
        <dbReference type="PROSITE" id="PS52004"/>
    </source>
</evidence>
<name>Q2H9K3_CHAGB</name>
<dbReference type="PROSITE" id="PS00606">
    <property type="entry name" value="KS3_1"/>
    <property type="match status" value="1"/>
</dbReference>
<dbReference type="InterPro" id="IPR018201">
    <property type="entry name" value="Ketoacyl_synth_AS"/>
</dbReference>
<dbReference type="eggNOG" id="KOG1202">
    <property type="taxonomic scope" value="Eukaryota"/>
</dbReference>
<evidence type="ECO:0000256" key="11">
    <source>
        <dbReference type="PROSITE-ProRule" id="PRU01363"/>
    </source>
</evidence>
<dbReference type="SMART" id="SM00825">
    <property type="entry name" value="PKS_KS"/>
    <property type="match status" value="1"/>
</dbReference>